<evidence type="ECO:0000256" key="1">
    <source>
        <dbReference type="ARBA" id="ARBA00022723"/>
    </source>
</evidence>
<dbReference type="PROSITE" id="PS50157">
    <property type="entry name" value="ZINC_FINGER_C2H2_2"/>
    <property type="match status" value="4"/>
</dbReference>
<dbReference type="AlphaFoldDB" id="A0A164VEC2"/>
<dbReference type="PANTHER" id="PTHR23235:SF120">
    <property type="entry name" value="KRUPPEL-LIKE FACTOR 15"/>
    <property type="match status" value="1"/>
</dbReference>
<dbReference type="InterPro" id="IPR013087">
    <property type="entry name" value="Znf_C2H2_type"/>
</dbReference>
<feature type="compositionally biased region" description="Polar residues" evidence="5">
    <location>
        <begin position="214"/>
        <end position="231"/>
    </location>
</feature>
<evidence type="ECO:0000256" key="3">
    <source>
        <dbReference type="ARBA" id="ARBA00022833"/>
    </source>
</evidence>
<dbReference type="GO" id="GO:0000978">
    <property type="term" value="F:RNA polymerase II cis-regulatory region sequence-specific DNA binding"/>
    <property type="evidence" value="ECO:0007669"/>
    <property type="project" value="TreeGrafter"/>
</dbReference>
<organism evidence="7 8">
    <name type="scientific">Sistotremastrum niveocremeum HHB9708</name>
    <dbReference type="NCBI Taxonomy" id="1314777"/>
    <lineage>
        <taxon>Eukaryota</taxon>
        <taxon>Fungi</taxon>
        <taxon>Dikarya</taxon>
        <taxon>Basidiomycota</taxon>
        <taxon>Agaricomycotina</taxon>
        <taxon>Agaricomycetes</taxon>
        <taxon>Sistotremastrales</taxon>
        <taxon>Sistotremastraceae</taxon>
        <taxon>Sertulicium</taxon>
        <taxon>Sertulicium niveocremeum</taxon>
    </lineage>
</organism>
<dbReference type="EMBL" id="KV419405">
    <property type="protein sequence ID" value="KZS94081.1"/>
    <property type="molecule type" value="Genomic_DNA"/>
</dbReference>
<feature type="domain" description="C2H2-type" evidence="6">
    <location>
        <begin position="67"/>
        <end position="98"/>
    </location>
</feature>
<evidence type="ECO:0000313" key="7">
    <source>
        <dbReference type="EMBL" id="KZS94081.1"/>
    </source>
</evidence>
<gene>
    <name evidence="7" type="ORF">SISNIDRAFT_495152</name>
</gene>
<dbReference type="InterPro" id="IPR036236">
    <property type="entry name" value="Znf_C2H2_sf"/>
</dbReference>
<feature type="region of interest" description="Disordered" evidence="5">
    <location>
        <begin position="147"/>
        <end position="231"/>
    </location>
</feature>
<evidence type="ECO:0000259" key="6">
    <source>
        <dbReference type="PROSITE" id="PS50157"/>
    </source>
</evidence>
<dbReference type="PROSITE" id="PS00028">
    <property type="entry name" value="ZINC_FINGER_C2H2_1"/>
    <property type="match status" value="3"/>
</dbReference>
<keyword evidence="8" id="KW-1185">Reference proteome</keyword>
<evidence type="ECO:0000256" key="4">
    <source>
        <dbReference type="PROSITE-ProRule" id="PRU00042"/>
    </source>
</evidence>
<reference evidence="7 8" key="1">
    <citation type="journal article" date="2016" name="Mol. Biol. Evol.">
        <title>Comparative Genomics of Early-Diverging Mushroom-Forming Fungi Provides Insights into the Origins of Lignocellulose Decay Capabilities.</title>
        <authorList>
            <person name="Nagy L.G."/>
            <person name="Riley R."/>
            <person name="Tritt A."/>
            <person name="Adam C."/>
            <person name="Daum C."/>
            <person name="Floudas D."/>
            <person name="Sun H."/>
            <person name="Yadav J.S."/>
            <person name="Pangilinan J."/>
            <person name="Larsson K.H."/>
            <person name="Matsuura K."/>
            <person name="Barry K."/>
            <person name="Labutti K."/>
            <person name="Kuo R."/>
            <person name="Ohm R.A."/>
            <person name="Bhattacharya S.S."/>
            <person name="Shirouzu T."/>
            <person name="Yoshinaga Y."/>
            <person name="Martin F.M."/>
            <person name="Grigoriev I.V."/>
            <person name="Hibbett D.S."/>
        </authorList>
    </citation>
    <scope>NUCLEOTIDE SEQUENCE [LARGE SCALE GENOMIC DNA]</scope>
    <source>
        <strain evidence="7 8">HHB9708</strain>
    </source>
</reference>
<evidence type="ECO:0000313" key="8">
    <source>
        <dbReference type="Proteomes" id="UP000076722"/>
    </source>
</evidence>
<dbReference type="PANTHER" id="PTHR23235">
    <property type="entry name" value="KRUEPPEL-LIKE TRANSCRIPTION FACTOR"/>
    <property type="match status" value="1"/>
</dbReference>
<dbReference type="SMART" id="SM00355">
    <property type="entry name" value="ZnF_C2H2"/>
    <property type="match status" value="4"/>
</dbReference>
<keyword evidence="2 4" id="KW-0863">Zinc-finger</keyword>
<dbReference type="GO" id="GO:0008270">
    <property type="term" value="F:zinc ion binding"/>
    <property type="evidence" value="ECO:0007669"/>
    <property type="project" value="UniProtKB-KW"/>
</dbReference>
<dbReference type="Proteomes" id="UP000076722">
    <property type="component" value="Unassembled WGS sequence"/>
</dbReference>
<feature type="domain" description="C2H2-type" evidence="6">
    <location>
        <begin position="127"/>
        <end position="154"/>
    </location>
</feature>
<name>A0A164VEC2_9AGAM</name>
<keyword evidence="3" id="KW-0862">Zinc</keyword>
<feature type="compositionally biased region" description="Basic and acidic residues" evidence="5">
    <location>
        <begin position="161"/>
        <end position="172"/>
    </location>
</feature>
<feature type="compositionally biased region" description="Basic and acidic residues" evidence="5">
    <location>
        <begin position="184"/>
        <end position="199"/>
    </location>
</feature>
<accession>A0A164VEC2</accession>
<dbReference type="OrthoDB" id="8922241at2759"/>
<feature type="domain" description="C2H2-type" evidence="6">
    <location>
        <begin position="99"/>
        <end position="127"/>
    </location>
</feature>
<dbReference type="Gene3D" id="3.30.160.60">
    <property type="entry name" value="Classic Zinc Finger"/>
    <property type="match status" value="2"/>
</dbReference>
<dbReference type="STRING" id="1314777.A0A164VEC2"/>
<sequence length="284" mass="31420">MVTTTTSKYAKAVQAARSETVPVKKRAAKYSTPKDKAHFCPTCDKPYSRAHDVKRHLRTHESGPKQYPCGRDGCDQDFHQKVALLTHWRIVRHDNIRDQVCKSCDAAFSDRSALSRHERSKHGGPKFLCECGAEFTRKDGLNAHARKYHTPPASLSSLSAVEKRPTRRDMPQRRNQSHRQTKGKVVDVKPARIRTDARPDATNGPARATAAPVPTQTSNTPITISSPRGLSTTFNAHTPRINDRMTVNGVQCGGDESQGARLSKASPEYMALGPRTSALSFILN</sequence>
<evidence type="ECO:0000256" key="2">
    <source>
        <dbReference type="ARBA" id="ARBA00022771"/>
    </source>
</evidence>
<proteinExistence type="predicted"/>
<dbReference type="GO" id="GO:0000981">
    <property type="term" value="F:DNA-binding transcription factor activity, RNA polymerase II-specific"/>
    <property type="evidence" value="ECO:0007669"/>
    <property type="project" value="TreeGrafter"/>
</dbReference>
<protein>
    <recommendedName>
        <fullName evidence="6">C2H2-type domain-containing protein</fullName>
    </recommendedName>
</protein>
<dbReference type="Pfam" id="PF00096">
    <property type="entry name" value="zf-C2H2"/>
    <property type="match status" value="2"/>
</dbReference>
<feature type="domain" description="C2H2-type" evidence="6">
    <location>
        <begin position="38"/>
        <end position="65"/>
    </location>
</feature>
<keyword evidence="1" id="KW-0479">Metal-binding</keyword>
<dbReference type="SUPFAM" id="SSF57667">
    <property type="entry name" value="beta-beta-alpha zinc fingers"/>
    <property type="match status" value="2"/>
</dbReference>
<evidence type="ECO:0000256" key="5">
    <source>
        <dbReference type="SAM" id="MobiDB-lite"/>
    </source>
</evidence>